<feature type="compositionally biased region" description="Basic and acidic residues" evidence="1">
    <location>
        <begin position="68"/>
        <end position="80"/>
    </location>
</feature>
<feature type="region of interest" description="Disordered" evidence="1">
    <location>
        <begin position="68"/>
        <end position="92"/>
    </location>
</feature>
<proteinExistence type="predicted"/>
<comment type="caution">
    <text evidence="2">The sequence shown here is derived from an EMBL/GenBank/DDBJ whole genome shotgun (WGS) entry which is preliminary data.</text>
</comment>
<sequence length="156" mass="17325">MNGNPNRQTYIFSGSVVCISFVVDSARESFKLVASRTMVNVKIRLLSRGLALKYLETLPGWAQLERVRHGGSQEHGRDGGDASEDEKGEEMRWRVGGWQRRRRCFGRSEDDEDGGDAEEVSRRVGGWQRRGRCGGGSEGEEDGGDTSEGEEDRGDV</sequence>
<evidence type="ECO:0000256" key="1">
    <source>
        <dbReference type="SAM" id="MobiDB-lite"/>
    </source>
</evidence>
<feature type="compositionally biased region" description="Acidic residues" evidence="1">
    <location>
        <begin position="109"/>
        <end position="118"/>
    </location>
</feature>
<feature type="region of interest" description="Disordered" evidence="1">
    <location>
        <begin position="105"/>
        <end position="156"/>
    </location>
</feature>
<keyword evidence="3" id="KW-1185">Reference proteome</keyword>
<gene>
    <name evidence="2" type="ORF">FA13DRAFT_1722309</name>
</gene>
<evidence type="ECO:0000313" key="3">
    <source>
        <dbReference type="Proteomes" id="UP000298030"/>
    </source>
</evidence>
<dbReference type="Proteomes" id="UP000298030">
    <property type="component" value="Unassembled WGS sequence"/>
</dbReference>
<organism evidence="2 3">
    <name type="scientific">Coprinellus micaceus</name>
    <name type="common">Glistening ink-cap mushroom</name>
    <name type="synonym">Coprinus micaceus</name>
    <dbReference type="NCBI Taxonomy" id="71717"/>
    <lineage>
        <taxon>Eukaryota</taxon>
        <taxon>Fungi</taxon>
        <taxon>Dikarya</taxon>
        <taxon>Basidiomycota</taxon>
        <taxon>Agaricomycotina</taxon>
        <taxon>Agaricomycetes</taxon>
        <taxon>Agaricomycetidae</taxon>
        <taxon>Agaricales</taxon>
        <taxon>Agaricineae</taxon>
        <taxon>Psathyrellaceae</taxon>
        <taxon>Coprinellus</taxon>
    </lineage>
</organism>
<name>A0A4Y7RMD9_COPMI</name>
<dbReference type="EMBL" id="QPFP01000478">
    <property type="protein sequence ID" value="TEB10135.1"/>
    <property type="molecule type" value="Genomic_DNA"/>
</dbReference>
<reference evidence="2 3" key="1">
    <citation type="journal article" date="2019" name="Nat. Ecol. Evol.">
        <title>Megaphylogeny resolves global patterns of mushroom evolution.</title>
        <authorList>
            <person name="Varga T."/>
            <person name="Krizsan K."/>
            <person name="Foldi C."/>
            <person name="Dima B."/>
            <person name="Sanchez-Garcia M."/>
            <person name="Sanchez-Ramirez S."/>
            <person name="Szollosi G.J."/>
            <person name="Szarkandi J.G."/>
            <person name="Papp V."/>
            <person name="Albert L."/>
            <person name="Andreopoulos W."/>
            <person name="Angelini C."/>
            <person name="Antonin V."/>
            <person name="Barry K.W."/>
            <person name="Bougher N.L."/>
            <person name="Buchanan P."/>
            <person name="Buyck B."/>
            <person name="Bense V."/>
            <person name="Catcheside P."/>
            <person name="Chovatia M."/>
            <person name="Cooper J."/>
            <person name="Damon W."/>
            <person name="Desjardin D."/>
            <person name="Finy P."/>
            <person name="Geml J."/>
            <person name="Haridas S."/>
            <person name="Hughes K."/>
            <person name="Justo A."/>
            <person name="Karasinski D."/>
            <person name="Kautmanova I."/>
            <person name="Kiss B."/>
            <person name="Kocsube S."/>
            <person name="Kotiranta H."/>
            <person name="LaButti K.M."/>
            <person name="Lechner B.E."/>
            <person name="Liimatainen K."/>
            <person name="Lipzen A."/>
            <person name="Lukacs Z."/>
            <person name="Mihaltcheva S."/>
            <person name="Morgado L.N."/>
            <person name="Niskanen T."/>
            <person name="Noordeloos M.E."/>
            <person name="Ohm R.A."/>
            <person name="Ortiz-Santana B."/>
            <person name="Ovrebo C."/>
            <person name="Racz N."/>
            <person name="Riley R."/>
            <person name="Savchenko A."/>
            <person name="Shiryaev A."/>
            <person name="Soop K."/>
            <person name="Spirin V."/>
            <person name="Szebenyi C."/>
            <person name="Tomsovsky M."/>
            <person name="Tulloss R.E."/>
            <person name="Uehling J."/>
            <person name="Grigoriev I.V."/>
            <person name="Vagvolgyi C."/>
            <person name="Papp T."/>
            <person name="Martin F.M."/>
            <person name="Miettinen O."/>
            <person name="Hibbett D.S."/>
            <person name="Nagy L.G."/>
        </authorList>
    </citation>
    <scope>NUCLEOTIDE SEQUENCE [LARGE SCALE GENOMIC DNA]</scope>
    <source>
        <strain evidence="2 3">FP101781</strain>
    </source>
</reference>
<accession>A0A4Y7RMD9</accession>
<feature type="compositionally biased region" description="Acidic residues" evidence="1">
    <location>
        <begin position="138"/>
        <end position="156"/>
    </location>
</feature>
<evidence type="ECO:0000313" key="2">
    <source>
        <dbReference type="EMBL" id="TEB10135.1"/>
    </source>
</evidence>
<dbReference type="AlphaFoldDB" id="A0A4Y7RMD9"/>
<protein>
    <submittedName>
        <fullName evidence="2">Uncharacterized protein</fullName>
    </submittedName>
</protein>